<evidence type="ECO:0000256" key="2">
    <source>
        <dbReference type="ARBA" id="ARBA00011044"/>
    </source>
</evidence>
<evidence type="ECO:0000259" key="9">
    <source>
        <dbReference type="Pfam" id="PF01385"/>
    </source>
</evidence>
<gene>
    <name evidence="12" type="ORF">MIN45_P1054</name>
</gene>
<dbReference type="GO" id="GO:0003677">
    <property type="term" value="F:DNA binding"/>
    <property type="evidence" value="ECO:0007669"/>
    <property type="project" value="UniProtKB-KW"/>
</dbReference>
<dbReference type="KEGG" id="meiy:MIN45_P1054"/>
<evidence type="ECO:0000313" key="13">
    <source>
        <dbReference type="Proteomes" id="UP001321450"/>
    </source>
</evidence>
<keyword evidence="13" id="KW-1185">Reference proteome</keyword>
<dbReference type="InterPro" id="IPR010095">
    <property type="entry name" value="Cas12f1-like_TNB"/>
</dbReference>
<keyword evidence="6" id="KW-0238">DNA-binding</keyword>
<dbReference type="NCBIfam" id="NF040570">
    <property type="entry name" value="guided_TnpB"/>
    <property type="match status" value="1"/>
</dbReference>
<evidence type="ECO:0000259" key="10">
    <source>
        <dbReference type="Pfam" id="PF07282"/>
    </source>
</evidence>
<dbReference type="NCBIfam" id="TIGR01766">
    <property type="entry name" value="IS200/IS605 family accessory protein TnpB-like domain"/>
    <property type="match status" value="1"/>
</dbReference>
<feature type="domain" description="Cas12f1-like TNB" evidence="10">
    <location>
        <begin position="298"/>
        <end position="365"/>
    </location>
</feature>
<dbReference type="RefSeq" id="WP_286293908.1">
    <property type="nucleotide sequence ID" value="NZ_AP024718.1"/>
</dbReference>
<evidence type="ECO:0000313" key="12">
    <source>
        <dbReference type="EMBL" id="BCX88685.1"/>
    </source>
</evidence>
<keyword evidence="5" id="KW-0862">Zinc</keyword>
<dbReference type="Proteomes" id="UP001321450">
    <property type="component" value="Chromosome"/>
</dbReference>
<name>A0AAU9BY75_9GAMM</name>
<evidence type="ECO:0000256" key="3">
    <source>
        <dbReference type="ARBA" id="ARBA00022578"/>
    </source>
</evidence>
<dbReference type="InterPro" id="IPR021027">
    <property type="entry name" value="Transposase_put_HTH"/>
</dbReference>
<dbReference type="InterPro" id="IPR001959">
    <property type="entry name" value="Transposase"/>
</dbReference>
<evidence type="ECO:0000256" key="8">
    <source>
        <dbReference type="SAM" id="MobiDB-lite"/>
    </source>
</evidence>
<reference evidence="13" key="1">
    <citation type="journal article" date="2024" name="Int. J. Syst. Evol. Microbiol.">
        <title>Methylomarinovum tepidoasis sp. nov., a moderately thermophilic methanotroph of the family Methylothermaceae isolated from a deep-sea hydrothermal field.</title>
        <authorList>
            <person name="Hirayama H."/>
            <person name="Takaki Y."/>
            <person name="Abe M."/>
            <person name="Miyazaki M."/>
            <person name="Uematsu K."/>
            <person name="Matsui Y."/>
            <person name="Takai K."/>
        </authorList>
    </citation>
    <scope>NUCLEOTIDE SEQUENCE [LARGE SCALE GENOMIC DNA]</scope>
    <source>
        <strain evidence="13">IN45</strain>
    </source>
</reference>
<evidence type="ECO:0000256" key="5">
    <source>
        <dbReference type="ARBA" id="ARBA00022833"/>
    </source>
</evidence>
<evidence type="ECO:0000259" key="11">
    <source>
        <dbReference type="Pfam" id="PF12323"/>
    </source>
</evidence>
<evidence type="ECO:0000256" key="7">
    <source>
        <dbReference type="ARBA" id="ARBA00023172"/>
    </source>
</evidence>
<dbReference type="Pfam" id="PF07282">
    <property type="entry name" value="Cas12f1-like_TNB"/>
    <property type="match status" value="1"/>
</dbReference>
<evidence type="ECO:0000256" key="4">
    <source>
        <dbReference type="ARBA" id="ARBA00022723"/>
    </source>
</evidence>
<feature type="compositionally biased region" description="Basic and acidic residues" evidence="8">
    <location>
        <begin position="396"/>
        <end position="406"/>
    </location>
</feature>
<dbReference type="GO" id="GO:0032196">
    <property type="term" value="P:transposition"/>
    <property type="evidence" value="ECO:0007669"/>
    <property type="project" value="UniProtKB-KW"/>
</dbReference>
<accession>A0AAU9BY75</accession>
<keyword evidence="7" id="KW-0233">DNA recombination</keyword>
<feature type="domain" description="Transposase putative helix-turn-helix" evidence="11">
    <location>
        <begin position="1"/>
        <end position="46"/>
    </location>
</feature>
<dbReference type="EMBL" id="AP024718">
    <property type="protein sequence ID" value="BCX88685.1"/>
    <property type="molecule type" value="Genomic_DNA"/>
</dbReference>
<dbReference type="GO" id="GO:0006310">
    <property type="term" value="P:DNA recombination"/>
    <property type="evidence" value="ECO:0007669"/>
    <property type="project" value="UniProtKB-KW"/>
</dbReference>
<organism evidence="12 13">
    <name type="scientific">Methylomarinovum tepidoasis</name>
    <dbReference type="NCBI Taxonomy" id="2840183"/>
    <lineage>
        <taxon>Bacteria</taxon>
        <taxon>Pseudomonadati</taxon>
        <taxon>Pseudomonadota</taxon>
        <taxon>Gammaproteobacteria</taxon>
        <taxon>Methylococcales</taxon>
        <taxon>Methylothermaceae</taxon>
        <taxon>Methylomarinovum</taxon>
    </lineage>
</organism>
<sequence length="415" mass="47207">MLLAHRIELKPNHRQATFFAKGCGVARFAYNWALERWQQRYKDGKKVDEALLRKELNAIKREQFPWMLEVPKSAVQQAVKDLGSAFDHFFRRVKNGEKPGFPRFKKRGVNDSFRIDNGPARPGADAVKVKGSAIRIPKLGWVRMREPVRFRGQSKQAIISRQADRWYVSILVDTPHHPNQPRKNHGGAVGVDLGVKALATLSTGEVVEGPKALNRLLRKLRRLNKQLSRKQTGSHNRRKAQMALARLHRRIGNIRKDALHKLTTQLVLNHDIIVIEDLNVSGMMQNRHLSRHIADASFYELRRQLEYKAKLYGCEIVLADRFYPSSKTCSNCGAVKAELKLSERIFRCDTCQFEIDRDLNAAINLEKLAVSFTDRVNACGGMSAGSDAEAPPSEAHPVKQEADIEQVRITPNRFE</sequence>
<proteinExistence type="inferred from homology"/>
<dbReference type="AlphaFoldDB" id="A0AAU9BY75"/>
<keyword evidence="3" id="KW-0815">Transposition</keyword>
<evidence type="ECO:0000256" key="6">
    <source>
        <dbReference type="ARBA" id="ARBA00023125"/>
    </source>
</evidence>
<dbReference type="PANTHER" id="PTHR30405:SF25">
    <property type="entry name" value="RNA-GUIDED DNA ENDONUCLEASE INSQ-RELATED"/>
    <property type="match status" value="1"/>
</dbReference>
<feature type="domain" description="Probable transposase IS891/IS1136/IS1341" evidence="9">
    <location>
        <begin position="172"/>
        <end position="286"/>
    </location>
</feature>
<evidence type="ECO:0000256" key="1">
    <source>
        <dbReference type="ARBA" id="ARBA00008761"/>
    </source>
</evidence>
<dbReference type="Pfam" id="PF12323">
    <property type="entry name" value="HTH_OrfB_IS605"/>
    <property type="match status" value="1"/>
</dbReference>
<keyword evidence="4" id="KW-0479">Metal-binding</keyword>
<feature type="region of interest" description="Disordered" evidence="8">
    <location>
        <begin position="383"/>
        <end position="415"/>
    </location>
</feature>
<dbReference type="PANTHER" id="PTHR30405">
    <property type="entry name" value="TRANSPOSASE"/>
    <property type="match status" value="1"/>
</dbReference>
<dbReference type="GO" id="GO:0046872">
    <property type="term" value="F:metal ion binding"/>
    <property type="evidence" value="ECO:0007669"/>
    <property type="project" value="UniProtKB-KW"/>
</dbReference>
<dbReference type="InterPro" id="IPR051399">
    <property type="entry name" value="RNA-guided_DNA_endo/Transpos"/>
</dbReference>
<comment type="similarity">
    <text evidence="2">In the N-terminal section; belongs to the transposase 2 family.</text>
</comment>
<comment type="similarity">
    <text evidence="1">In the C-terminal section; belongs to the transposase 35 family.</text>
</comment>
<dbReference type="Pfam" id="PF01385">
    <property type="entry name" value="OrfB_IS605"/>
    <property type="match status" value="1"/>
</dbReference>
<protein>
    <submittedName>
        <fullName evidence="12">Transposase</fullName>
    </submittedName>
</protein>